<dbReference type="PANTHER" id="PTHR13742">
    <property type="entry name" value="RETINOBLASTOMA-ASSOCIATED PROTEIN RB -RELATED"/>
    <property type="match status" value="1"/>
</dbReference>
<keyword evidence="1" id="KW-0732">Signal</keyword>
<sequence>MIFPSYLVVLLLVSCAGNFPMISDDLVNSYHLLLCAFDLVLTNALMCNARKDLLNPDFKGLPEDFNNKDYRPSAGHFCFIQQLCELHDGLVLEAKGVKEHFWKPFIRKLFHKRVGPTSFHSRLMVFLLFYLRNRLYEEHVLATGSLDERIFTGEGANENIGTPGPCLCEGMENQDSTTYRLSTNIPVGLTSHLFCFLFSSLAKMINTPSLLTPGLGSEGLHSSDGEEVHPGGQTVISALIRHEELGTSSHSAVRDQTWAEC</sequence>
<dbReference type="Gene3D" id="1.10.472.140">
    <property type="match status" value="1"/>
</dbReference>
<organism evidence="2 3">
    <name type="scientific">Goodea atripinnis</name>
    <dbReference type="NCBI Taxonomy" id="208336"/>
    <lineage>
        <taxon>Eukaryota</taxon>
        <taxon>Metazoa</taxon>
        <taxon>Chordata</taxon>
        <taxon>Craniata</taxon>
        <taxon>Vertebrata</taxon>
        <taxon>Euteleostomi</taxon>
        <taxon>Actinopterygii</taxon>
        <taxon>Neopterygii</taxon>
        <taxon>Teleostei</taxon>
        <taxon>Neoteleostei</taxon>
        <taxon>Acanthomorphata</taxon>
        <taxon>Ovalentaria</taxon>
        <taxon>Atherinomorphae</taxon>
        <taxon>Cyprinodontiformes</taxon>
        <taxon>Goodeidae</taxon>
        <taxon>Goodea</taxon>
    </lineage>
</organism>
<evidence type="ECO:0000256" key="1">
    <source>
        <dbReference type="SAM" id="SignalP"/>
    </source>
</evidence>
<dbReference type="EMBL" id="JAHRIO010040540">
    <property type="protein sequence ID" value="MEQ2171357.1"/>
    <property type="molecule type" value="Genomic_DNA"/>
</dbReference>
<feature type="signal peptide" evidence="1">
    <location>
        <begin position="1"/>
        <end position="18"/>
    </location>
</feature>
<dbReference type="InterPro" id="IPR028309">
    <property type="entry name" value="RB_fam"/>
</dbReference>
<evidence type="ECO:0000313" key="2">
    <source>
        <dbReference type="EMBL" id="MEQ2171357.1"/>
    </source>
</evidence>
<feature type="chain" id="PRO_5045885493" evidence="1">
    <location>
        <begin position="19"/>
        <end position="261"/>
    </location>
</feature>
<proteinExistence type="predicted"/>
<reference evidence="2 3" key="1">
    <citation type="submission" date="2021-06" db="EMBL/GenBank/DDBJ databases">
        <authorList>
            <person name="Palmer J.M."/>
        </authorList>
    </citation>
    <scope>NUCLEOTIDE SEQUENCE [LARGE SCALE GENOMIC DNA]</scope>
    <source>
        <strain evidence="2 3">GA_2019</strain>
        <tissue evidence="2">Muscle</tissue>
    </source>
</reference>
<keyword evidence="3" id="KW-1185">Reference proteome</keyword>
<dbReference type="Proteomes" id="UP001476798">
    <property type="component" value="Unassembled WGS sequence"/>
</dbReference>
<protein>
    <submittedName>
        <fullName evidence="2">Uncharacterized protein</fullName>
    </submittedName>
</protein>
<name>A0ABV0NMB8_9TELE</name>
<accession>A0ABV0NMB8</accession>
<gene>
    <name evidence="2" type="ORF">GOODEAATRI_009805</name>
</gene>
<evidence type="ECO:0000313" key="3">
    <source>
        <dbReference type="Proteomes" id="UP001476798"/>
    </source>
</evidence>
<dbReference type="PANTHER" id="PTHR13742:SF8">
    <property type="entry name" value="RETINOBLASTOMA-LIKE PROTEIN 2"/>
    <property type="match status" value="1"/>
</dbReference>
<comment type="caution">
    <text evidence="2">The sequence shown here is derived from an EMBL/GenBank/DDBJ whole genome shotgun (WGS) entry which is preliminary data.</text>
</comment>